<name>A0ABW0E1E6_9ACTN</name>
<evidence type="ECO:0000313" key="3">
    <source>
        <dbReference type="EMBL" id="MFC5244152.1"/>
    </source>
</evidence>
<keyword evidence="4" id="KW-1185">Reference proteome</keyword>
<dbReference type="Pfam" id="PF13340">
    <property type="entry name" value="DUF4096"/>
    <property type="match status" value="1"/>
</dbReference>
<dbReference type="Proteomes" id="UP001596035">
    <property type="component" value="Unassembled WGS sequence"/>
</dbReference>
<evidence type="ECO:0000313" key="4">
    <source>
        <dbReference type="Proteomes" id="UP001596035"/>
    </source>
</evidence>
<feature type="domain" description="Insertion element IS402-like" evidence="2">
    <location>
        <begin position="26"/>
        <end position="95"/>
    </location>
</feature>
<proteinExistence type="predicted"/>
<evidence type="ECO:0000256" key="1">
    <source>
        <dbReference type="SAM" id="MobiDB-lite"/>
    </source>
</evidence>
<accession>A0ABW0E1E6</accession>
<dbReference type="EMBL" id="JBHSKN010000027">
    <property type="protein sequence ID" value="MFC5244152.1"/>
    <property type="molecule type" value="Genomic_DNA"/>
</dbReference>
<dbReference type="PANTHER" id="PTHR46637">
    <property type="entry name" value="TIS1421-TRANSPOSASE PROTEIN A"/>
    <property type="match status" value="1"/>
</dbReference>
<dbReference type="RefSeq" id="WP_344558144.1">
    <property type="nucleotide sequence ID" value="NZ_BAAATG010000011.1"/>
</dbReference>
<comment type="caution">
    <text evidence="3">The sequence shown here is derived from an EMBL/GenBank/DDBJ whole genome shotgun (WGS) entry which is preliminary data.</text>
</comment>
<sequence length="175" mass="19800">MYRVRTRVRPRGSSGVGSWGARRHELADHEWELLAPLMSRAATGRPRVEDRQVVGGMVCKIRTGIPWRDLPERCGSWQTVCTRFRRCALDGVFARALQQIQARADAAGDIDWLARIDSTVVRAHRRAATTGREGGSTGRTNRTITPSADPEACRMADLYGERYHERAITNRERRD</sequence>
<dbReference type="PANTHER" id="PTHR46637:SF1">
    <property type="entry name" value="BLL5188 PROTEIN"/>
    <property type="match status" value="1"/>
</dbReference>
<gene>
    <name evidence="3" type="ORF">ACFPWV_30280</name>
</gene>
<feature type="region of interest" description="Disordered" evidence="1">
    <location>
        <begin position="126"/>
        <end position="147"/>
    </location>
</feature>
<protein>
    <submittedName>
        <fullName evidence="3">Transposase</fullName>
    </submittedName>
</protein>
<organism evidence="3 4">
    <name type="scientific">Streptomyces atrovirens</name>
    <dbReference type="NCBI Taxonomy" id="285556"/>
    <lineage>
        <taxon>Bacteria</taxon>
        <taxon>Bacillati</taxon>
        <taxon>Actinomycetota</taxon>
        <taxon>Actinomycetes</taxon>
        <taxon>Kitasatosporales</taxon>
        <taxon>Streptomycetaceae</taxon>
        <taxon>Streptomyces</taxon>
    </lineage>
</organism>
<reference evidence="4" key="1">
    <citation type="journal article" date="2019" name="Int. J. Syst. Evol. Microbiol.">
        <title>The Global Catalogue of Microorganisms (GCM) 10K type strain sequencing project: providing services to taxonomists for standard genome sequencing and annotation.</title>
        <authorList>
            <consortium name="The Broad Institute Genomics Platform"/>
            <consortium name="The Broad Institute Genome Sequencing Center for Infectious Disease"/>
            <person name="Wu L."/>
            <person name="Ma J."/>
        </authorList>
    </citation>
    <scope>NUCLEOTIDE SEQUENCE [LARGE SCALE GENOMIC DNA]</scope>
    <source>
        <strain evidence="4">CGMCC 4.7131</strain>
    </source>
</reference>
<dbReference type="InterPro" id="IPR025161">
    <property type="entry name" value="IS402-like_dom"/>
</dbReference>
<dbReference type="InterPro" id="IPR052909">
    <property type="entry name" value="Transposase_6_like"/>
</dbReference>
<evidence type="ECO:0000259" key="2">
    <source>
        <dbReference type="Pfam" id="PF13340"/>
    </source>
</evidence>